<dbReference type="EC" id="3.4.11.-" evidence="11"/>
<dbReference type="FunFam" id="2.60.40.1730:FF:000002">
    <property type="entry name" value="Aminopeptidase"/>
    <property type="match status" value="1"/>
</dbReference>
<evidence type="ECO:0000313" key="16">
    <source>
        <dbReference type="Proteomes" id="UP000031516"/>
    </source>
</evidence>
<comment type="caution">
    <text evidence="15">The sequence shown here is derived from an EMBL/GenBank/DDBJ whole genome shotgun (WGS) entry which is preliminary data.</text>
</comment>
<feature type="binding site" evidence="9">
    <location>
        <position position="330"/>
    </location>
    <ligand>
        <name>Zn(2+)</name>
        <dbReference type="ChEBI" id="CHEBI:29105"/>
        <note>catalytic</note>
    </ligand>
</feature>
<dbReference type="Proteomes" id="UP000031516">
    <property type="component" value="Unassembled WGS sequence"/>
</dbReference>
<feature type="binding site" evidence="9">
    <location>
        <position position="353"/>
    </location>
    <ligand>
        <name>Zn(2+)</name>
        <dbReference type="ChEBI" id="CHEBI:29105"/>
        <note>catalytic</note>
    </ligand>
</feature>
<evidence type="ECO:0000256" key="9">
    <source>
        <dbReference type="PIRSR" id="PIRSR634016-3"/>
    </source>
</evidence>
<dbReference type="InterPro" id="IPR014782">
    <property type="entry name" value="Peptidase_M1_dom"/>
</dbReference>
<proteinExistence type="inferred from homology"/>
<dbReference type="GO" id="GO:0016020">
    <property type="term" value="C:membrane"/>
    <property type="evidence" value="ECO:0007669"/>
    <property type="project" value="TreeGrafter"/>
</dbReference>
<dbReference type="GO" id="GO:0042277">
    <property type="term" value="F:peptide binding"/>
    <property type="evidence" value="ECO:0007669"/>
    <property type="project" value="TreeGrafter"/>
</dbReference>
<evidence type="ECO:0000256" key="6">
    <source>
        <dbReference type="ARBA" id="ARBA00022833"/>
    </source>
</evidence>
<evidence type="ECO:0000256" key="3">
    <source>
        <dbReference type="ARBA" id="ARBA00022670"/>
    </source>
</evidence>
<dbReference type="InterPro" id="IPR027268">
    <property type="entry name" value="Peptidase_M4/M1_CTD_sf"/>
</dbReference>
<evidence type="ECO:0000256" key="10">
    <source>
        <dbReference type="PIRSR" id="PIRSR634016-4"/>
    </source>
</evidence>
<name>A0A0A8L484_9SACH</name>
<dbReference type="GO" id="GO:0005737">
    <property type="term" value="C:cytoplasm"/>
    <property type="evidence" value="ECO:0007669"/>
    <property type="project" value="TreeGrafter"/>
</dbReference>
<evidence type="ECO:0000256" key="11">
    <source>
        <dbReference type="RuleBase" id="RU364040"/>
    </source>
</evidence>
<dbReference type="Gene3D" id="2.60.40.1730">
    <property type="entry name" value="tricorn interacting facor f3 domain"/>
    <property type="match status" value="1"/>
</dbReference>
<evidence type="ECO:0000256" key="5">
    <source>
        <dbReference type="ARBA" id="ARBA00022801"/>
    </source>
</evidence>
<dbReference type="SUPFAM" id="SSF63737">
    <property type="entry name" value="Leukotriene A4 hydrolase N-terminal domain"/>
    <property type="match status" value="1"/>
</dbReference>
<gene>
    <name evidence="15" type="ORF">KLDO_g2142</name>
</gene>
<dbReference type="GO" id="GO:0043171">
    <property type="term" value="P:peptide catabolic process"/>
    <property type="evidence" value="ECO:0007669"/>
    <property type="project" value="TreeGrafter"/>
</dbReference>
<evidence type="ECO:0000259" key="12">
    <source>
        <dbReference type="Pfam" id="PF01433"/>
    </source>
</evidence>
<dbReference type="CDD" id="cd09601">
    <property type="entry name" value="M1_APN-Q_like"/>
    <property type="match status" value="1"/>
</dbReference>
<dbReference type="PRINTS" id="PR00756">
    <property type="entry name" value="ALADIPTASE"/>
</dbReference>
<feature type="domain" description="ERAP1-like C-terminal" evidence="13">
    <location>
        <begin position="545"/>
        <end position="857"/>
    </location>
</feature>
<keyword evidence="7 11" id="KW-0482">Metalloprotease</keyword>
<feature type="domain" description="Peptidase M1 membrane alanine aminopeptidase" evidence="12">
    <location>
        <begin position="256"/>
        <end position="474"/>
    </location>
</feature>
<organism evidence="15 16">
    <name type="scientific">Kluyveromyces dobzhanskii CBS 2104</name>
    <dbReference type="NCBI Taxonomy" id="1427455"/>
    <lineage>
        <taxon>Eukaryota</taxon>
        <taxon>Fungi</taxon>
        <taxon>Dikarya</taxon>
        <taxon>Ascomycota</taxon>
        <taxon>Saccharomycotina</taxon>
        <taxon>Saccharomycetes</taxon>
        <taxon>Saccharomycetales</taxon>
        <taxon>Saccharomycetaceae</taxon>
        <taxon>Kluyveromyces</taxon>
    </lineage>
</organism>
<dbReference type="Pfam" id="PF11838">
    <property type="entry name" value="ERAP1_C"/>
    <property type="match status" value="1"/>
</dbReference>
<accession>A0A0A8L484</accession>
<dbReference type="GO" id="GO:0070006">
    <property type="term" value="F:metalloaminopeptidase activity"/>
    <property type="evidence" value="ECO:0007669"/>
    <property type="project" value="TreeGrafter"/>
</dbReference>
<evidence type="ECO:0000256" key="4">
    <source>
        <dbReference type="ARBA" id="ARBA00022723"/>
    </source>
</evidence>
<feature type="domain" description="Aminopeptidase N-like N-terminal" evidence="14">
    <location>
        <begin position="16"/>
        <end position="201"/>
    </location>
</feature>
<evidence type="ECO:0000256" key="1">
    <source>
        <dbReference type="ARBA" id="ARBA00010136"/>
    </source>
</evidence>
<dbReference type="EMBL" id="CCBQ010000027">
    <property type="protein sequence ID" value="CDO93854.1"/>
    <property type="molecule type" value="Genomic_DNA"/>
</dbReference>
<feature type="binding site" evidence="9">
    <location>
        <position position="334"/>
    </location>
    <ligand>
        <name>Zn(2+)</name>
        <dbReference type="ChEBI" id="CHEBI:29105"/>
        <note>catalytic</note>
    </ligand>
</feature>
<dbReference type="FunFam" id="1.10.390.10:FF:000001">
    <property type="entry name" value="Aminopeptidase"/>
    <property type="match status" value="1"/>
</dbReference>
<dbReference type="PANTHER" id="PTHR11533">
    <property type="entry name" value="PROTEASE M1 ZINC METALLOPROTEASE"/>
    <property type="match status" value="1"/>
</dbReference>
<protein>
    <recommendedName>
        <fullName evidence="11">Aminopeptidase</fullName>
        <ecNumber evidence="11">3.4.11.-</ecNumber>
    </recommendedName>
</protein>
<sequence length="876" mass="99816">MSEVKIQTLPTDFRADHYEIELSELSVEKNEFIGSVRIHMSTVSANDTISLNMRDIEIVSATVKLEEGQTLELKDRTVDFENDVVSLLFPEVISNKKFVLCISYKGIIQTNMSGFYRSDYTDFVSGESRVMFSTQFEATDARRAFPCLDEPSLKATFSVSIIAHEKFVVLSNMPLSSSKKLQESDQVCYRFHTTPLMSTYLVAWAIGEYDFIESETEKSIYPTIENYNTLDGSSSSHGKLPVRVYTAKGKAQQGRFALGVAKKAIDFFSESFDIPYPLPKLDLLCVESYSHNAMENFSLITFRPSALLYDGNLEEADANALQKIAYVVCHEIAHQWFGNLVTMKWWDELWLNEGFATWIGYLAVEKFFPDWDVPSMIMLQSHEVALELDSLKESHPIKVAVRNAKDIDQVFDSISYLKGCSILEMLSGYLGHEIFLKGVALYLKRNKFSNATMVDLFNCIGEVANVEVLERSKDWILTIGYPLVTVSESERGLIFTQSRFLSARNSTPEEDATKWWIPLMPEHGDYKAEFSEKSIEVSKTQFGHINSNAFGFYRVKYDSESLFQEQLQNLHMLSSRGKMGLISDVEVTGSVKNLLTLLSKCSTIQDPNEYYVWSTVFETLNKMKSLLSSDAEIKKILNKFTLELIQPSTAQMLQYLEQYRSNSSRKSSKNFLSNQFFELLALVAGTASHPETVGICREMFESNSYSSGFRNILSQVILSQPDTTKRTVDFFLAEFKTATLVHKEGLLTALGKVQNPELFATVLNLLLTIEPMDVQFLATSLGSNSAIRSELWSFIKTHYEELHKRLAINSVVIDRFLKFSMKDFIGDDVKKDYEAFFSDRNLEGFDRGVRQTLERIDKNTKYSETNIPLIKEYFKV</sequence>
<dbReference type="PANTHER" id="PTHR11533:SF171">
    <property type="entry name" value="AMINOPEPTIDASE"/>
    <property type="match status" value="1"/>
</dbReference>
<evidence type="ECO:0000259" key="14">
    <source>
        <dbReference type="Pfam" id="PF17900"/>
    </source>
</evidence>
<dbReference type="OrthoDB" id="10031169at2759"/>
<evidence type="ECO:0000256" key="2">
    <source>
        <dbReference type="ARBA" id="ARBA00022438"/>
    </source>
</evidence>
<keyword evidence="5 11" id="KW-0378">Hydrolase</keyword>
<evidence type="ECO:0000256" key="7">
    <source>
        <dbReference type="ARBA" id="ARBA00023049"/>
    </source>
</evidence>
<dbReference type="Pfam" id="PF01433">
    <property type="entry name" value="Peptidase_M1"/>
    <property type="match status" value="1"/>
</dbReference>
<dbReference type="Gene3D" id="1.10.390.10">
    <property type="entry name" value="Neutral Protease Domain 2"/>
    <property type="match status" value="1"/>
</dbReference>
<dbReference type="InterPro" id="IPR024571">
    <property type="entry name" value="ERAP1-like_C_dom"/>
</dbReference>
<keyword evidence="16" id="KW-1185">Reference proteome</keyword>
<evidence type="ECO:0000259" key="13">
    <source>
        <dbReference type="Pfam" id="PF11838"/>
    </source>
</evidence>
<dbReference type="InterPro" id="IPR001930">
    <property type="entry name" value="Peptidase_M1"/>
</dbReference>
<dbReference type="GO" id="GO:0006508">
    <property type="term" value="P:proteolysis"/>
    <property type="evidence" value="ECO:0007669"/>
    <property type="project" value="UniProtKB-KW"/>
</dbReference>
<evidence type="ECO:0000256" key="8">
    <source>
        <dbReference type="PIRSR" id="PIRSR634016-1"/>
    </source>
</evidence>
<evidence type="ECO:0000313" key="15">
    <source>
        <dbReference type="EMBL" id="CDO93854.1"/>
    </source>
</evidence>
<keyword evidence="4 9" id="KW-0479">Metal-binding</keyword>
<dbReference type="InterPro" id="IPR042097">
    <property type="entry name" value="Aminopeptidase_N-like_N_sf"/>
</dbReference>
<dbReference type="Pfam" id="PF17900">
    <property type="entry name" value="Peptidase_M1_N"/>
    <property type="match status" value="1"/>
</dbReference>
<keyword evidence="6 9" id="KW-0862">Zinc</keyword>
<feature type="site" description="Transition state stabilizer" evidence="10">
    <location>
        <position position="416"/>
    </location>
</feature>
<keyword evidence="3 11" id="KW-0645">Protease</keyword>
<dbReference type="Gene3D" id="1.25.50.20">
    <property type="match status" value="1"/>
</dbReference>
<reference evidence="15 16" key="1">
    <citation type="submission" date="2014-03" db="EMBL/GenBank/DDBJ databases">
        <title>The genome of Kluyveromyces dobzhanskii.</title>
        <authorList>
            <person name="Nystedt B."/>
            <person name="Astrom S."/>
        </authorList>
    </citation>
    <scope>NUCLEOTIDE SEQUENCE [LARGE SCALE GENOMIC DNA]</scope>
    <source>
        <strain evidence="15 16">CBS 2104</strain>
    </source>
</reference>
<comment type="cofactor">
    <cofactor evidence="9 11">
        <name>Zn(2+)</name>
        <dbReference type="ChEBI" id="CHEBI:29105"/>
    </cofactor>
    <text evidence="9 11">Binds 1 zinc ion per subunit.</text>
</comment>
<comment type="similarity">
    <text evidence="1 11">Belongs to the peptidase M1 family.</text>
</comment>
<dbReference type="InterPro" id="IPR045357">
    <property type="entry name" value="Aminopeptidase_N-like_N"/>
</dbReference>
<feature type="active site" description="Proton acceptor" evidence="8">
    <location>
        <position position="331"/>
    </location>
</feature>
<dbReference type="SUPFAM" id="SSF55486">
    <property type="entry name" value="Metalloproteases ('zincins'), catalytic domain"/>
    <property type="match status" value="1"/>
</dbReference>
<dbReference type="AlphaFoldDB" id="A0A0A8L484"/>
<dbReference type="InterPro" id="IPR050344">
    <property type="entry name" value="Peptidase_M1_aminopeptidases"/>
</dbReference>
<dbReference type="InterPro" id="IPR034016">
    <property type="entry name" value="M1_APN-typ"/>
</dbReference>
<keyword evidence="2 11" id="KW-0031">Aminopeptidase</keyword>
<dbReference type="GO" id="GO:0008270">
    <property type="term" value="F:zinc ion binding"/>
    <property type="evidence" value="ECO:0007669"/>
    <property type="project" value="UniProtKB-UniRule"/>
</dbReference>
<dbReference type="Gene3D" id="2.60.40.1910">
    <property type="match status" value="1"/>
</dbReference>